<keyword evidence="5" id="KW-0472">Membrane</keyword>
<reference evidence="6" key="1">
    <citation type="submission" date="2021-01" db="EMBL/GenBank/DDBJ databases">
        <authorList>
            <person name="Corre E."/>
            <person name="Pelletier E."/>
            <person name="Niang G."/>
            <person name="Scheremetjew M."/>
            <person name="Finn R."/>
            <person name="Kale V."/>
            <person name="Holt S."/>
            <person name="Cochrane G."/>
            <person name="Meng A."/>
            <person name="Brown T."/>
            <person name="Cohen L."/>
        </authorList>
    </citation>
    <scope>NUCLEOTIDE SEQUENCE</scope>
    <source>
        <strain evidence="6">CCMP2084</strain>
    </source>
</reference>
<protein>
    <recommendedName>
        <fullName evidence="7">Proteasome endopeptidase complex</fullName>
    </recommendedName>
</protein>
<proteinExistence type="predicted"/>
<gene>
    <name evidence="6" type="ORF">ASEP1449_LOCUS5919</name>
</gene>
<dbReference type="Pfam" id="PF00227">
    <property type="entry name" value="Proteasome"/>
    <property type="match status" value="1"/>
</dbReference>
<dbReference type="InterPro" id="IPR001353">
    <property type="entry name" value="Proteasome_sua/b"/>
</dbReference>
<dbReference type="GO" id="GO:0005737">
    <property type="term" value="C:cytoplasm"/>
    <property type="evidence" value="ECO:0007669"/>
    <property type="project" value="TreeGrafter"/>
</dbReference>
<evidence type="ECO:0000256" key="4">
    <source>
        <dbReference type="ARBA" id="ARBA00023242"/>
    </source>
</evidence>
<dbReference type="SUPFAM" id="SSF56235">
    <property type="entry name" value="N-terminal nucleophile aminohydrolases (Ntn hydrolases)"/>
    <property type="match status" value="1"/>
</dbReference>
<dbReference type="AlphaFoldDB" id="A0A7S2UCC5"/>
<dbReference type="InterPro" id="IPR029055">
    <property type="entry name" value="Ntn_hydrolases_N"/>
</dbReference>
<organism evidence="6">
    <name type="scientific">Attheya septentrionalis</name>
    <dbReference type="NCBI Taxonomy" id="420275"/>
    <lineage>
        <taxon>Eukaryota</taxon>
        <taxon>Sar</taxon>
        <taxon>Stramenopiles</taxon>
        <taxon>Ochrophyta</taxon>
        <taxon>Bacillariophyta</taxon>
        <taxon>Coscinodiscophyceae</taxon>
        <taxon>Chaetocerotophycidae</taxon>
        <taxon>Chaetocerotales</taxon>
        <taxon>Attheyaceae</taxon>
        <taxon>Attheya</taxon>
    </lineage>
</organism>
<accession>A0A7S2UCC5</accession>
<dbReference type="PANTHER" id="PTHR32194:SF4">
    <property type="entry name" value="PROTEASOME SUBUNIT BETA TYPE-7"/>
    <property type="match status" value="1"/>
</dbReference>
<evidence type="ECO:0008006" key="7">
    <source>
        <dbReference type="Google" id="ProtNLM"/>
    </source>
</evidence>
<dbReference type="GO" id="GO:0051603">
    <property type="term" value="P:proteolysis involved in protein catabolic process"/>
    <property type="evidence" value="ECO:0007669"/>
    <property type="project" value="InterPro"/>
</dbReference>
<evidence type="ECO:0000313" key="6">
    <source>
        <dbReference type="EMBL" id="CAD9814094.1"/>
    </source>
</evidence>
<dbReference type="GO" id="GO:0004298">
    <property type="term" value="F:threonine-type endopeptidase activity"/>
    <property type="evidence" value="ECO:0007669"/>
    <property type="project" value="UniProtKB-KW"/>
</dbReference>
<dbReference type="EMBL" id="HBHQ01008800">
    <property type="protein sequence ID" value="CAD9814094.1"/>
    <property type="molecule type" value="Transcribed_RNA"/>
</dbReference>
<keyword evidence="1" id="KW-0645">Protease</keyword>
<evidence type="ECO:0000256" key="1">
    <source>
        <dbReference type="ARBA" id="ARBA00022670"/>
    </source>
</evidence>
<keyword evidence="5" id="KW-1133">Transmembrane helix</keyword>
<sequence>MAGDTQTPRIQYAQREEKRMILCVMNKKLLRNSNQSVFKNRRCDSVSDRVILSFLLLALCSCVVAIPLESNDTFGTQRRRLARIIDADELNHVSVRHVLNDPVDNAFYFPDPDEFTAREQDGLSLLEHVHSSATLKPQKETVHDFLSGSLTHFRSRSVSSFHHPHEVSNLAKYSGANKDTAGAKTSQQPLRKKTGTTIVGCCAYSTNSSQPDVVILGADTRATEGTIVADKRCEKVHQITPHIWCCGAGTSGDIDAVVRRARFTFQLRSRLLDNNANEHIPNEDGDDDRMMMTRVSSVCRFLRDQLYEARGGLGVNLVLGGYDEVLERAILCAIHPHGSIDMIPYTALGSGGLAAMSILESRWKPRLTVEEATDLVVAAIESGIANDMGSGSQVDVCILGPGQRVQYRRAVVPEQVLHPRAGDAELDALLHRRHTILQDKTDDEKVVVHGVNGFGSLPYAVTSRRVLKKPEHEQKKNDCAWIDKILSNHIITKPSNPSSSSS</sequence>
<feature type="transmembrane region" description="Helical" evidence="5">
    <location>
        <begin position="50"/>
        <end position="68"/>
    </location>
</feature>
<keyword evidence="4" id="KW-0539">Nucleus</keyword>
<evidence type="ECO:0000256" key="2">
    <source>
        <dbReference type="ARBA" id="ARBA00022698"/>
    </source>
</evidence>
<keyword evidence="2" id="KW-0888">Threonine protease</keyword>
<dbReference type="Gene3D" id="3.60.20.10">
    <property type="entry name" value="Glutamine Phosphoribosylpyrophosphate, subunit 1, domain 1"/>
    <property type="match status" value="1"/>
</dbReference>
<name>A0A7S2UCC5_9STRA</name>
<keyword evidence="3" id="KW-0378">Hydrolase</keyword>
<evidence type="ECO:0000256" key="5">
    <source>
        <dbReference type="SAM" id="Phobius"/>
    </source>
</evidence>
<dbReference type="PANTHER" id="PTHR32194">
    <property type="entry name" value="METALLOPROTEASE TLDD"/>
    <property type="match status" value="1"/>
</dbReference>
<dbReference type="GO" id="GO:0005839">
    <property type="term" value="C:proteasome core complex"/>
    <property type="evidence" value="ECO:0007669"/>
    <property type="project" value="InterPro"/>
</dbReference>
<keyword evidence="5" id="KW-0812">Transmembrane</keyword>
<evidence type="ECO:0000256" key="3">
    <source>
        <dbReference type="ARBA" id="ARBA00022801"/>
    </source>
</evidence>
<dbReference type="InterPro" id="IPR023333">
    <property type="entry name" value="Proteasome_suB-type"/>
</dbReference>